<evidence type="ECO:0000313" key="3">
    <source>
        <dbReference type="Proteomes" id="UP000006860"/>
    </source>
</evidence>
<dbReference type="EMBL" id="CP002546">
    <property type="protein sequence ID" value="ADY60996.1"/>
    <property type="molecule type" value="Genomic_DNA"/>
</dbReference>
<gene>
    <name evidence="2" type="ordered locus">Plabr_3399</name>
</gene>
<dbReference type="Proteomes" id="UP000006860">
    <property type="component" value="Chromosome"/>
</dbReference>
<sequence>MGEIVIRITRQECPAEGFLEKTKNLPGLLSHLAAPCSHASLVVWQAGMCIHSESKRVDSQQKADQQRPKLSSVMSSFCGRPSA</sequence>
<proteinExistence type="predicted"/>
<dbReference type="AlphaFoldDB" id="F0SM41"/>
<dbReference type="KEGG" id="pbs:Plabr_3399"/>
<name>F0SM41_RUBBR</name>
<feature type="compositionally biased region" description="Basic and acidic residues" evidence="1">
    <location>
        <begin position="53"/>
        <end position="67"/>
    </location>
</feature>
<keyword evidence="3" id="KW-1185">Reference proteome</keyword>
<accession>F0SM41</accession>
<reference evidence="3" key="1">
    <citation type="submission" date="2011-02" db="EMBL/GenBank/DDBJ databases">
        <title>The complete genome of Planctomyces brasiliensis DSM 5305.</title>
        <authorList>
            <person name="Lucas S."/>
            <person name="Copeland A."/>
            <person name="Lapidus A."/>
            <person name="Bruce D."/>
            <person name="Goodwin L."/>
            <person name="Pitluck S."/>
            <person name="Kyrpides N."/>
            <person name="Mavromatis K."/>
            <person name="Pagani I."/>
            <person name="Ivanova N."/>
            <person name="Ovchinnikova G."/>
            <person name="Lu M."/>
            <person name="Detter J.C."/>
            <person name="Han C."/>
            <person name="Land M."/>
            <person name="Hauser L."/>
            <person name="Markowitz V."/>
            <person name="Cheng J.-F."/>
            <person name="Hugenholtz P."/>
            <person name="Woyke T."/>
            <person name="Wu D."/>
            <person name="Tindall B."/>
            <person name="Pomrenke H.G."/>
            <person name="Brambilla E."/>
            <person name="Klenk H.-P."/>
            <person name="Eisen J.A."/>
        </authorList>
    </citation>
    <scope>NUCLEOTIDE SEQUENCE [LARGE SCALE GENOMIC DNA]</scope>
    <source>
        <strain evidence="3">ATCC 49424 / DSM 5305 / JCM 21570 / NBRC 103401 / IFAM 1448</strain>
    </source>
</reference>
<evidence type="ECO:0000256" key="1">
    <source>
        <dbReference type="SAM" id="MobiDB-lite"/>
    </source>
</evidence>
<protein>
    <submittedName>
        <fullName evidence="2">Uncharacterized protein</fullName>
    </submittedName>
</protein>
<evidence type="ECO:0000313" key="2">
    <source>
        <dbReference type="EMBL" id="ADY60996.1"/>
    </source>
</evidence>
<feature type="region of interest" description="Disordered" evidence="1">
    <location>
        <begin position="53"/>
        <end position="83"/>
    </location>
</feature>
<dbReference type="HOGENOM" id="CLU_2540504_0_0_0"/>
<organism evidence="2 3">
    <name type="scientific">Rubinisphaera brasiliensis (strain ATCC 49424 / DSM 5305 / JCM 21570 / IAM 15109 / NBRC 103401 / IFAM 1448)</name>
    <name type="common">Planctomyces brasiliensis</name>
    <dbReference type="NCBI Taxonomy" id="756272"/>
    <lineage>
        <taxon>Bacteria</taxon>
        <taxon>Pseudomonadati</taxon>
        <taxon>Planctomycetota</taxon>
        <taxon>Planctomycetia</taxon>
        <taxon>Planctomycetales</taxon>
        <taxon>Planctomycetaceae</taxon>
        <taxon>Rubinisphaera</taxon>
    </lineage>
</organism>